<dbReference type="SMART" id="SM00382">
    <property type="entry name" value="AAA"/>
    <property type="match status" value="1"/>
</dbReference>
<keyword evidence="2" id="KW-0813">Transport</keyword>
<evidence type="ECO:0000256" key="4">
    <source>
        <dbReference type="ARBA" id="ARBA00022840"/>
    </source>
</evidence>
<dbReference type="Pfam" id="PF00005">
    <property type="entry name" value="ABC_tran"/>
    <property type="match status" value="1"/>
</dbReference>
<evidence type="ECO:0000256" key="3">
    <source>
        <dbReference type="ARBA" id="ARBA00022741"/>
    </source>
</evidence>
<dbReference type="Gene3D" id="3.40.50.300">
    <property type="entry name" value="P-loop containing nucleotide triphosphate hydrolases"/>
    <property type="match status" value="1"/>
</dbReference>
<dbReference type="InterPro" id="IPR003593">
    <property type="entry name" value="AAA+_ATPase"/>
</dbReference>
<dbReference type="GO" id="GO:0005524">
    <property type="term" value="F:ATP binding"/>
    <property type="evidence" value="ECO:0007669"/>
    <property type="project" value="UniProtKB-KW"/>
</dbReference>
<gene>
    <name evidence="7" type="ORF">BBK14_30210</name>
</gene>
<dbReference type="InterPro" id="IPR003439">
    <property type="entry name" value="ABC_transporter-like_ATP-bd"/>
</dbReference>
<dbReference type="InterPro" id="IPR017871">
    <property type="entry name" value="ABC_transporter-like_CS"/>
</dbReference>
<feature type="region of interest" description="Disordered" evidence="5">
    <location>
        <begin position="295"/>
        <end position="326"/>
    </location>
</feature>
<dbReference type="PANTHER" id="PTHR43335">
    <property type="entry name" value="ABC TRANSPORTER, ATP-BINDING PROTEIN"/>
    <property type="match status" value="1"/>
</dbReference>
<dbReference type="Pfam" id="PF13732">
    <property type="entry name" value="DrrA1-3_C"/>
    <property type="match status" value="1"/>
</dbReference>
<evidence type="ECO:0000256" key="1">
    <source>
        <dbReference type="ARBA" id="ARBA00005417"/>
    </source>
</evidence>
<sequence length="326" mass="35046">MPDRRLEIDDVRKRYGEVVALDGMTFDVREGELFGFVGSNGAGKTTTMRIVLGVLAADAGQVRWAGRPVDLAARRRIGYMPEERGLYPKMQVRDQLVHLARLHGMPAAAAGRSADAWLERLGVAARRDDEVQKLSLGNQQRVQLAAALVHDPEVLVLDEPFSGLDPVAVDVMSQVLREKCDEGVPVVFSSHQLELVERLCDRVGIVAAGRMVAAGTVDELRADGTERIVVEVPGAPPGWAEDLPGMTVRATEGDRTVVDLAPGADDQDLLRRALAVGPVREFRRGRPSLAELFRSAVSTDEGAPGVRSRTGSGSDTAGATDEVTVA</sequence>
<name>A0A1S1RLB0_9ACTN</name>
<dbReference type="GO" id="GO:0016887">
    <property type="term" value="F:ATP hydrolysis activity"/>
    <property type="evidence" value="ECO:0007669"/>
    <property type="project" value="InterPro"/>
</dbReference>
<organism evidence="7 8">
    <name type="scientific">Parafrankia soli</name>
    <dbReference type="NCBI Taxonomy" id="2599596"/>
    <lineage>
        <taxon>Bacteria</taxon>
        <taxon>Bacillati</taxon>
        <taxon>Actinomycetota</taxon>
        <taxon>Actinomycetes</taxon>
        <taxon>Frankiales</taxon>
        <taxon>Frankiaceae</taxon>
        <taxon>Parafrankia</taxon>
    </lineage>
</organism>
<dbReference type="InterPro" id="IPR027417">
    <property type="entry name" value="P-loop_NTPase"/>
</dbReference>
<comment type="similarity">
    <text evidence="1">Belongs to the ABC transporter superfamily.</text>
</comment>
<evidence type="ECO:0000259" key="6">
    <source>
        <dbReference type="PROSITE" id="PS50893"/>
    </source>
</evidence>
<dbReference type="PANTHER" id="PTHR43335:SF4">
    <property type="entry name" value="ABC TRANSPORTER, ATP-BINDING PROTEIN"/>
    <property type="match status" value="1"/>
</dbReference>
<dbReference type="AlphaFoldDB" id="A0A1S1RLB0"/>
<evidence type="ECO:0000256" key="5">
    <source>
        <dbReference type="SAM" id="MobiDB-lite"/>
    </source>
</evidence>
<keyword evidence="8" id="KW-1185">Reference proteome</keyword>
<dbReference type="Proteomes" id="UP000179769">
    <property type="component" value="Unassembled WGS sequence"/>
</dbReference>
<dbReference type="PROSITE" id="PS00211">
    <property type="entry name" value="ABC_TRANSPORTER_1"/>
    <property type="match status" value="1"/>
</dbReference>
<evidence type="ECO:0000313" key="7">
    <source>
        <dbReference type="EMBL" id="OHV45594.1"/>
    </source>
</evidence>
<dbReference type="SUPFAM" id="SSF52540">
    <property type="entry name" value="P-loop containing nucleoside triphosphate hydrolases"/>
    <property type="match status" value="1"/>
</dbReference>
<keyword evidence="4 7" id="KW-0067">ATP-binding</keyword>
<reference evidence="8" key="1">
    <citation type="submission" date="2016-07" db="EMBL/GenBank/DDBJ databases">
        <title>Frankia sp. NRRL B-16219 Genome sequencing.</title>
        <authorList>
            <person name="Ghodhbane-Gtari F."/>
            <person name="Swanson E."/>
            <person name="Gueddou A."/>
            <person name="Louati M."/>
            <person name="Nouioui I."/>
            <person name="Hezbri K."/>
            <person name="Abebe-Akele F."/>
            <person name="Simpson S."/>
            <person name="Morris K."/>
            <person name="Thomas K."/>
            <person name="Gtari M."/>
            <person name="Tisa L.S."/>
        </authorList>
    </citation>
    <scope>NUCLEOTIDE SEQUENCE [LARGE SCALE GENOMIC DNA]</scope>
    <source>
        <strain evidence="8">NRRL B-16219</strain>
    </source>
</reference>
<dbReference type="PROSITE" id="PS50893">
    <property type="entry name" value="ABC_TRANSPORTER_2"/>
    <property type="match status" value="1"/>
</dbReference>
<dbReference type="InterPro" id="IPR025302">
    <property type="entry name" value="DrrA1/2-like_C"/>
</dbReference>
<feature type="domain" description="ABC transporter" evidence="6">
    <location>
        <begin position="6"/>
        <end position="233"/>
    </location>
</feature>
<proteinExistence type="inferred from homology"/>
<dbReference type="OrthoDB" id="9804819at2"/>
<dbReference type="RefSeq" id="WP_071059643.1">
    <property type="nucleotide sequence ID" value="NZ_JBFLUH010000002.1"/>
</dbReference>
<protein>
    <submittedName>
        <fullName evidence="7">ABC transporter ATP-binding protein</fullName>
    </submittedName>
</protein>
<keyword evidence="3" id="KW-0547">Nucleotide-binding</keyword>
<evidence type="ECO:0000313" key="8">
    <source>
        <dbReference type="Proteomes" id="UP000179769"/>
    </source>
</evidence>
<evidence type="ECO:0000256" key="2">
    <source>
        <dbReference type="ARBA" id="ARBA00022448"/>
    </source>
</evidence>
<dbReference type="EMBL" id="MAXA01000007">
    <property type="protein sequence ID" value="OHV45594.1"/>
    <property type="molecule type" value="Genomic_DNA"/>
</dbReference>
<comment type="caution">
    <text evidence="7">The sequence shown here is derived from an EMBL/GenBank/DDBJ whole genome shotgun (WGS) entry which is preliminary data.</text>
</comment>
<accession>A0A1S1RLB0</accession>